<dbReference type="GO" id="GO:0003676">
    <property type="term" value="F:nucleic acid binding"/>
    <property type="evidence" value="ECO:0007669"/>
    <property type="project" value="InterPro"/>
</dbReference>
<dbReference type="PANTHER" id="PTHR23022:SF134">
    <property type="entry name" value="TRANSPOSABLE ELEMENT TC1 TRANSPOSASE"/>
    <property type="match status" value="1"/>
</dbReference>
<dbReference type="InterPro" id="IPR038717">
    <property type="entry name" value="Tc1-like_DDE_dom"/>
</dbReference>
<sequence>MTDFHKAARLDFARQYVNENVAFWRRVVFSDEKTFSSSFNGPVTVFYRPNNTRFHPHYVMQRGRSGQFSINTWGWVCAEGPGALWKIEGNLDGTQYVSILENVMLPSVKILFSEDFVFLHDNSRIHTCKQAKTWFSENNVLQLTWPARSPDLNPIENIWGCMVHIHCVTINYGKQL</sequence>
<dbReference type="Pfam" id="PF13358">
    <property type="entry name" value="DDE_3"/>
    <property type="match status" value="1"/>
</dbReference>
<dbReference type="EMBL" id="KZ309259">
    <property type="protein sequence ID" value="KAG8237996.1"/>
    <property type="molecule type" value="Genomic_DNA"/>
</dbReference>
<gene>
    <name evidence="2" type="ORF">J437_LFUL017716</name>
</gene>
<dbReference type="InterPro" id="IPR052338">
    <property type="entry name" value="Transposase_5"/>
</dbReference>
<feature type="non-terminal residue" evidence="2">
    <location>
        <position position="1"/>
    </location>
</feature>
<organism evidence="2 3">
    <name type="scientific">Ladona fulva</name>
    <name type="common">Scarce chaser dragonfly</name>
    <name type="synonym">Libellula fulva</name>
    <dbReference type="NCBI Taxonomy" id="123851"/>
    <lineage>
        <taxon>Eukaryota</taxon>
        <taxon>Metazoa</taxon>
        <taxon>Ecdysozoa</taxon>
        <taxon>Arthropoda</taxon>
        <taxon>Hexapoda</taxon>
        <taxon>Insecta</taxon>
        <taxon>Pterygota</taxon>
        <taxon>Palaeoptera</taxon>
        <taxon>Odonata</taxon>
        <taxon>Epiprocta</taxon>
        <taxon>Anisoptera</taxon>
        <taxon>Libelluloidea</taxon>
        <taxon>Libellulidae</taxon>
        <taxon>Ladona</taxon>
    </lineage>
</organism>
<keyword evidence="3" id="KW-1185">Reference proteome</keyword>
<reference evidence="2" key="2">
    <citation type="submission" date="2017-10" db="EMBL/GenBank/DDBJ databases">
        <title>Ladona fulva Genome sequencing and assembly.</title>
        <authorList>
            <person name="Murali S."/>
            <person name="Richards S."/>
            <person name="Bandaranaike D."/>
            <person name="Bellair M."/>
            <person name="Blankenburg K."/>
            <person name="Chao H."/>
            <person name="Dinh H."/>
            <person name="Doddapaneni H."/>
            <person name="Dugan-Rocha S."/>
            <person name="Elkadiri S."/>
            <person name="Gnanaolivu R."/>
            <person name="Hernandez B."/>
            <person name="Skinner E."/>
            <person name="Javaid M."/>
            <person name="Lee S."/>
            <person name="Li M."/>
            <person name="Ming W."/>
            <person name="Munidasa M."/>
            <person name="Muniz J."/>
            <person name="Nguyen L."/>
            <person name="Hughes D."/>
            <person name="Osuji N."/>
            <person name="Pu L.-L."/>
            <person name="Puazo M."/>
            <person name="Qu C."/>
            <person name="Quiroz J."/>
            <person name="Raj R."/>
            <person name="Weissenberger G."/>
            <person name="Xin Y."/>
            <person name="Zou X."/>
            <person name="Han Y."/>
            <person name="Worley K."/>
            <person name="Muzny D."/>
            <person name="Gibbs R."/>
        </authorList>
    </citation>
    <scope>NUCLEOTIDE SEQUENCE</scope>
    <source>
        <strain evidence="2">Sampled in the wild</strain>
    </source>
</reference>
<dbReference type="OrthoDB" id="6722168at2759"/>
<comment type="caution">
    <text evidence="2">The sequence shown here is derived from an EMBL/GenBank/DDBJ whole genome shotgun (WGS) entry which is preliminary data.</text>
</comment>
<evidence type="ECO:0000259" key="1">
    <source>
        <dbReference type="Pfam" id="PF13358"/>
    </source>
</evidence>
<evidence type="ECO:0000313" key="3">
    <source>
        <dbReference type="Proteomes" id="UP000792457"/>
    </source>
</evidence>
<dbReference type="PANTHER" id="PTHR23022">
    <property type="entry name" value="TRANSPOSABLE ELEMENT-RELATED"/>
    <property type="match status" value="1"/>
</dbReference>
<proteinExistence type="predicted"/>
<evidence type="ECO:0000313" key="2">
    <source>
        <dbReference type="EMBL" id="KAG8237996.1"/>
    </source>
</evidence>
<dbReference type="AlphaFoldDB" id="A0A8K0P8L9"/>
<reference evidence="2" key="1">
    <citation type="submission" date="2013-04" db="EMBL/GenBank/DDBJ databases">
        <authorList>
            <person name="Qu J."/>
            <person name="Murali S.C."/>
            <person name="Bandaranaike D."/>
            <person name="Bellair M."/>
            <person name="Blankenburg K."/>
            <person name="Chao H."/>
            <person name="Dinh H."/>
            <person name="Doddapaneni H."/>
            <person name="Downs B."/>
            <person name="Dugan-Rocha S."/>
            <person name="Elkadiri S."/>
            <person name="Gnanaolivu R.D."/>
            <person name="Hernandez B."/>
            <person name="Javaid M."/>
            <person name="Jayaseelan J.C."/>
            <person name="Lee S."/>
            <person name="Li M."/>
            <person name="Ming W."/>
            <person name="Munidasa M."/>
            <person name="Muniz J."/>
            <person name="Nguyen L."/>
            <person name="Ongeri F."/>
            <person name="Osuji N."/>
            <person name="Pu L.-L."/>
            <person name="Puazo M."/>
            <person name="Qu C."/>
            <person name="Quiroz J."/>
            <person name="Raj R."/>
            <person name="Weissenberger G."/>
            <person name="Xin Y."/>
            <person name="Zou X."/>
            <person name="Han Y."/>
            <person name="Richards S."/>
            <person name="Worley K."/>
            <person name="Muzny D."/>
            <person name="Gibbs R."/>
        </authorList>
    </citation>
    <scope>NUCLEOTIDE SEQUENCE</scope>
    <source>
        <strain evidence="2">Sampled in the wild</strain>
    </source>
</reference>
<dbReference type="Proteomes" id="UP000792457">
    <property type="component" value="Unassembled WGS sequence"/>
</dbReference>
<accession>A0A8K0P8L9</accession>
<dbReference type="InterPro" id="IPR036397">
    <property type="entry name" value="RNaseH_sf"/>
</dbReference>
<dbReference type="Gene3D" id="3.30.420.10">
    <property type="entry name" value="Ribonuclease H-like superfamily/Ribonuclease H"/>
    <property type="match status" value="1"/>
</dbReference>
<feature type="domain" description="Tc1-like transposase DDE" evidence="1">
    <location>
        <begin position="26"/>
        <end position="163"/>
    </location>
</feature>
<protein>
    <recommendedName>
        <fullName evidence="1">Tc1-like transposase DDE domain-containing protein</fullName>
    </recommendedName>
</protein>
<name>A0A8K0P8L9_LADFU</name>